<dbReference type="NCBIfam" id="TIGR02118">
    <property type="entry name" value="EthD family reductase"/>
    <property type="match status" value="1"/>
</dbReference>
<comment type="similarity">
    <text evidence="1">Belongs to the tpcK family.</text>
</comment>
<dbReference type="PANTHER" id="PTHR40260:SF2">
    <property type="entry name" value="BLR8190 PROTEIN"/>
    <property type="match status" value="1"/>
</dbReference>
<dbReference type="InterPro" id="IPR011008">
    <property type="entry name" value="Dimeric_a/b-barrel"/>
</dbReference>
<dbReference type="GeneID" id="19277333"/>
<organism evidence="2 3">
    <name type="scientific">Pestalotiopsis fici (strain W106-1 / CGMCC3.15140)</name>
    <dbReference type="NCBI Taxonomy" id="1229662"/>
    <lineage>
        <taxon>Eukaryota</taxon>
        <taxon>Fungi</taxon>
        <taxon>Dikarya</taxon>
        <taxon>Ascomycota</taxon>
        <taxon>Pezizomycotina</taxon>
        <taxon>Sordariomycetes</taxon>
        <taxon>Xylariomycetidae</taxon>
        <taxon>Amphisphaeriales</taxon>
        <taxon>Sporocadaceae</taxon>
        <taxon>Pestalotiopsis</taxon>
    </lineage>
</organism>
<dbReference type="Proteomes" id="UP000030651">
    <property type="component" value="Unassembled WGS sequence"/>
</dbReference>
<dbReference type="RefSeq" id="XP_007839092.1">
    <property type="nucleotide sequence ID" value="XM_007840901.1"/>
</dbReference>
<dbReference type="KEGG" id="pfy:PFICI_12320"/>
<dbReference type="GO" id="GO:0016491">
    <property type="term" value="F:oxidoreductase activity"/>
    <property type="evidence" value="ECO:0007669"/>
    <property type="project" value="InterPro"/>
</dbReference>
<dbReference type="InterPro" id="IPR009799">
    <property type="entry name" value="EthD_dom"/>
</dbReference>
<dbReference type="OMA" id="YLATHMP"/>
<evidence type="ECO:0000256" key="1">
    <source>
        <dbReference type="ARBA" id="ARBA00005986"/>
    </source>
</evidence>
<evidence type="ECO:0008006" key="4">
    <source>
        <dbReference type="Google" id="ProtNLM"/>
    </source>
</evidence>
<proteinExistence type="inferred from homology"/>
<protein>
    <recommendedName>
        <fullName evidence="4">EthD domain-containing protein</fullName>
    </recommendedName>
</protein>
<evidence type="ECO:0000313" key="3">
    <source>
        <dbReference type="Proteomes" id="UP000030651"/>
    </source>
</evidence>
<name>W3WRD0_PESFW</name>
<dbReference type="eggNOG" id="ENOG502SXKU">
    <property type="taxonomic scope" value="Eukaryota"/>
</dbReference>
<dbReference type="Gene3D" id="3.30.70.100">
    <property type="match status" value="1"/>
</dbReference>
<gene>
    <name evidence="2" type="ORF">PFICI_12320</name>
</gene>
<sequence length="104" mass="11313">MPAIITVAYPRPSGEVKFDLQYYLDKHMPLVSKTWGPSGLKSWTITEHSEGPYVIQAILQWESAGAFGTAAATEGGKEIFADVPNFTDLQPIVLTGEVKGTWSA</sequence>
<dbReference type="PANTHER" id="PTHR40260">
    <property type="entry name" value="BLR8190 PROTEIN"/>
    <property type="match status" value="1"/>
</dbReference>
<dbReference type="EMBL" id="KI912118">
    <property type="protein sequence ID" value="ETS75376.1"/>
    <property type="molecule type" value="Genomic_DNA"/>
</dbReference>
<dbReference type="SUPFAM" id="SSF54909">
    <property type="entry name" value="Dimeric alpha+beta barrel"/>
    <property type="match status" value="1"/>
</dbReference>
<accession>W3WRD0</accession>
<reference evidence="3" key="1">
    <citation type="journal article" date="2015" name="BMC Genomics">
        <title>Genomic and transcriptomic analysis of the endophytic fungus Pestalotiopsis fici reveals its lifestyle and high potential for synthesis of natural products.</title>
        <authorList>
            <person name="Wang X."/>
            <person name="Zhang X."/>
            <person name="Liu L."/>
            <person name="Xiang M."/>
            <person name="Wang W."/>
            <person name="Sun X."/>
            <person name="Che Y."/>
            <person name="Guo L."/>
            <person name="Liu G."/>
            <person name="Guo L."/>
            <person name="Wang C."/>
            <person name="Yin W.B."/>
            <person name="Stadler M."/>
            <person name="Zhang X."/>
            <person name="Liu X."/>
        </authorList>
    </citation>
    <scope>NUCLEOTIDE SEQUENCE [LARGE SCALE GENOMIC DNA]</scope>
    <source>
        <strain evidence="3">W106-1 / CGMCC3.15140</strain>
    </source>
</reference>
<dbReference type="OrthoDB" id="4892971at2759"/>
<keyword evidence="3" id="KW-1185">Reference proteome</keyword>
<dbReference type="InParanoid" id="W3WRD0"/>
<evidence type="ECO:0000313" key="2">
    <source>
        <dbReference type="EMBL" id="ETS75376.1"/>
    </source>
</evidence>
<dbReference type="HOGENOM" id="CLU_115019_1_0_1"/>
<dbReference type="AlphaFoldDB" id="W3WRD0"/>